<reference evidence="4" key="1">
    <citation type="journal article" date="2019" name="Int. J. Syst. Evol. Microbiol.">
        <title>The Global Catalogue of Microorganisms (GCM) 10K type strain sequencing project: providing services to taxonomists for standard genome sequencing and annotation.</title>
        <authorList>
            <consortium name="The Broad Institute Genomics Platform"/>
            <consortium name="The Broad Institute Genome Sequencing Center for Infectious Disease"/>
            <person name="Wu L."/>
            <person name="Ma J."/>
        </authorList>
    </citation>
    <scope>NUCLEOTIDE SEQUENCE [LARGE SCALE GENOMIC DNA]</scope>
    <source>
        <strain evidence="4">KCTC 52607</strain>
    </source>
</reference>
<protein>
    <submittedName>
        <fullName evidence="3">DUF3365 domain-containing protein</fullName>
    </submittedName>
</protein>
<feature type="signal peptide" evidence="1">
    <location>
        <begin position="1"/>
        <end position="21"/>
    </location>
</feature>
<evidence type="ECO:0000313" key="4">
    <source>
        <dbReference type="Proteomes" id="UP001595456"/>
    </source>
</evidence>
<dbReference type="RefSeq" id="WP_336924469.1">
    <property type="nucleotide sequence ID" value="NZ_JBANRO010000001.1"/>
</dbReference>
<dbReference type="InterPro" id="IPR021796">
    <property type="entry name" value="Tll0287-like_dom"/>
</dbReference>
<keyword evidence="4" id="KW-1185">Reference proteome</keyword>
<dbReference type="EMBL" id="JBHRST010000022">
    <property type="protein sequence ID" value="MFC3099053.1"/>
    <property type="molecule type" value="Genomic_DNA"/>
</dbReference>
<feature type="chain" id="PRO_5045926660" evidence="1">
    <location>
        <begin position="22"/>
        <end position="200"/>
    </location>
</feature>
<gene>
    <name evidence="3" type="ORF">ACFODU_14750</name>
</gene>
<dbReference type="Pfam" id="PF11845">
    <property type="entry name" value="Tll0287-like"/>
    <property type="match status" value="1"/>
</dbReference>
<dbReference type="Proteomes" id="UP001595456">
    <property type="component" value="Unassembled WGS sequence"/>
</dbReference>
<organism evidence="3 4">
    <name type="scientific">Alteraurantiacibacter palmitatis</name>
    <dbReference type="NCBI Taxonomy" id="2054628"/>
    <lineage>
        <taxon>Bacteria</taxon>
        <taxon>Pseudomonadati</taxon>
        <taxon>Pseudomonadota</taxon>
        <taxon>Alphaproteobacteria</taxon>
        <taxon>Sphingomonadales</taxon>
        <taxon>Erythrobacteraceae</taxon>
        <taxon>Alteraurantiacibacter</taxon>
    </lineage>
</organism>
<dbReference type="PROSITE" id="PS51257">
    <property type="entry name" value="PROKAR_LIPOPROTEIN"/>
    <property type="match status" value="1"/>
</dbReference>
<keyword evidence="1" id="KW-0732">Signal</keyword>
<sequence>MNRVGDTAMGLGLALALSSCATVPGAAPDMARAGAIADQFQQRLSLQLVTALREGGPVAGIEVCAQQAPTIAAALSAETGAEVRRISFAPRNPAAEVPNHLVAPLSDLQARPLDDEGRPRMIGWIEGRGDAARQVTLRSVVMQDQPCGTCHGPTIAPDVQAALDRLYPADRATGFSAGQLRGAIVVSQPISAAGAPDMAR</sequence>
<evidence type="ECO:0000256" key="1">
    <source>
        <dbReference type="SAM" id="SignalP"/>
    </source>
</evidence>
<comment type="caution">
    <text evidence="3">The sequence shown here is derived from an EMBL/GenBank/DDBJ whole genome shotgun (WGS) entry which is preliminary data.</text>
</comment>
<accession>A0ABV7E8Q2</accession>
<evidence type="ECO:0000313" key="3">
    <source>
        <dbReference type="EMBL" id="MFC3099053.1"/>
    </source>
</evidence>
<feature type="domain" description="Tll0287-like" evidence="2">
    <location>
        <begin position="49"/>
        <end position="189"/>
    </location>
</feature>
<proteinExistence type="predicted"/>
<name>A0ABV7E8Q2_9SPHN</name>
<evidence type="ECO:0000259" key="2">
    <source>
        <dbReference type="Pfam" id="PF11845"/>
    </source>
</evidence>